<dbReference type="Proteomes" id="UP001303473">
    <property type="component" value="Unassembled WGS sequence"/>
</dbReference>
<evidence type="ECO:0000313" key="2">
    <source>
        <dbReference type="EMBL" id="KAK3944981.1"/>
    </source>
</evidence>
<feature type="domain" description="DUF6546" evidence="1">
    <location>
        <begin position="3"/>
        <end position="85"/>
    </location>
</feature>
<sequence>MLNDLPQAAGSAAMNMPEPRIMELWHSQGTDCFIFGFEVNNDSAALTIMHNWCVVQKLSALNVWMKGAEKYTSHGELSLNRMSCARKENLNCMGIENHNQAN</sequence>
<gene>
    <name evidence="2" type="ORF">QBC46DRAFT_372435</name>
</gene>
<dbReference type="Pfam" id="PF20183">
    <property type="entry name" value="DUF6546"/>
    <property type="match status" value="1"/>
</dbReference>
<name>A0AAN6NH28_9PEZI</name>
<evidence type="ECO:0000259" key="1">
    <source>
        <dbReference type="Pfam" id="PF20183"/>
    </source>
</evidence>
<reference evidence="3" key="1">
    <citation type="journal article" date="2023" name="Mol. Phylogenet. Evol.">
        <title>Genome-scale phylogeny and comparative genomics of the fungal order Sordariales.</title>
        <authorList>
            <person name="Hensen N."/>
            <person name="Bonometti L."/>
            <person name="Westerberg I."/>
            <person name="Brannstrom I.O."/>
            <person name="Guillou S."/>
            <person name="Cros-Aarteil S."/>
            <person name="Calhoun S."/>
            <person name="Haridas S."/>
            <person name="Kuo A."/>
            <person name="Mondo S."/>
            <person name="Pangilinan J."/>
            <person name="Riley R."/>
            <person name="LaButti K."/>
            <person name="Andreopoulos B."/>
            <person name="Lipzen A."/>
            <person name="Chen C."/>
            <person name="Yan M."/>
            <person name="Daum C."/>
            <person name="Ng V."/>
            <person name="Clum A."/>
            <person name="Steindorff A."/>
            <person name="Ohm R.A."/>
            <person name="Martin F."/>
            <person name="Silar P."/>
            <person name="Natvig D.O."/>
            <person name="Lalanne C."/>
            <person name="Gautier V."/>
            <person name="Ament-Velasquez S.L."/>
            <person name="Kruys A."/>
            <person name="Hutchinson M.I."/>
            <person name="Powell A.J."/>
            <person name="Barry K."/>
            <person name="Miller A.N."/>
            <person name="Grigoriev I.V."/>
            <person name="Debuchy R."/>
            <person name="Gladieux P."/>
            <person name="Hiltunen Thoren M."/>
            <person name="Johannesson H."/>
        </authorList>
    </citation>
    <scope>NUCLEOTIDE SEQUENCE [LARGE SCALE GENOMIC DNA]</scope>
    <source>
        <strain evidence="3">CBS 340.73</strain>
    </source>
</reference>
<dbReference type="InterPro" id="IPR046676">
    <property type="entry name" value="DUF6546"/>
</dbReference>
<evidence type="ECO:0000313" key="3">
    <source>
        <dbReference type="Proteomes" id="UP001303473"/>
    </source>
</evidence>
<organism evidence="2 3">
    <name type="scientific">Diplogelasinospora grovesii</name>
    <dbReference type="NCBI Taxonomy" id="303347"/>
    <lineage>
        <taxon>Eukaryota</taxon>
        <taxon>Fungi</taxon>
        <taxon>Dikarya</taxon>
        <taxon>Ascomycota</taxon>
        <taxon>Pezizomycotina</taxon>
        <taxon>Sordariomycetes</taxon>
        <taxon>Sordariomycetidae</taxon>
        <taxon>Sordariales</taxon>
        <taxon>Diplogelasinosporaceae</taxon>
        <taxon>Diplogelasinospora</taxon>
    </lineage>
</organism>
<dbReference type="AlphaFoldDB" id="A0AAN6NH28"/>
<dbReference type="EMBL" id="MU853756">
    <property type="protein sequence ID" value="KAK3944981.1"/>
    <property type="molecule type" value="Genomic_DNA"/>
</dbReference>
<comment type="caution">
    <text evidence="2">The sequence shown here is derived from an EMBL/GenBank/DDBJ whole genome shotgun (WGS) entry which is preliminary data.</text>
</comment>
<proteinExistence type="predicted"/>
<protein>
    <recommendedName>
        <fullName evidence="1">DUF6546 domain-containing protein</fullName>
    </recommendedName>
</protein>
<accession>A0AAN6NH28</accession>
<keyword evidence="3" id="KW-1185">Reference proteome</keyword>